<dbReference type="Proteomes" id="UP000295124">
    <property type="component" value="Unassembled WGS sequence"/>
</dbReference>
<dbReference type="Gene3D" id="2.60.20.30">
    <property type="match status" value="1"/>
</dbReference>
<gene>
    <name evidence="2" type="ORF">E1263_17610</name>
</gene>
<reference evidence="2 3" key="1">
    <citation type="submission" date="2019-03" db="EMBL/GenBank/DDBJ databases">
        <title>Draft genome sequences of novel Actinobacteria.</title>
        <authorList>
            <person name="Sahin N."/>
            <person name="Ay H."/>
            <person name="Saygin H."/>
        </authorList>
    </citation>
    <scope>NUCLEOTIDE SEQUENCE [LARGE SCALE GENOMIC DNA]</scope>
    <source>
        <strain evidence="2 3">JCM 13523</strain>
    </source>
</reference>
<evidence type="ECO:0000313" key="3">
    <source>
        <dbReference type="Proteomes" id="UP000295124"/>
    </source>
</evidence>
<name>A0A4R4ZJI9_9ACTN</name>
<feature type="chain" id="PRO_5020327989" description="Streptomyces killer toxin-like beta/gamma crystallin domain-containing protein" evidence="1">
    <location>
        <begin position="29"/>
        <end position="118"/>
    </location>
</feature>
<keyword evidence="1" id="KW-0732">Signal</keyword>
<comment type="caution">
    <text evidence="2">The sequence shown here is derived from an EMBL/GenBank/DDBJ whole genome shotgun (WGS) entry which is preliminary data.</text>
</comment>
<sequence>MKKKLRTAAITGLVATGIVGLTATPAFAINGVNFAECQWNHGQYLAFHDVPAGPQVWVCYANAGQMWIDQGPVGGFNAGNNSGWFEYEPGDGWLYRHTFNKWDKIDKKYGQVTTIHIN</sequence>
<accession>A0A4R4ZJI9</accession>
<dbReference type="RefSeq" id="WP_132168633.1">
    <property type="nucleotide sequence ID" value="NZ_SMKX01000045.1"/>
</dbReference>
<dbReference type="EMBL" id="SMKX01000045">
    <property type="protein sequence ID" value="TDD58803.1"/>
    <property type="molecule type" value="Genomic_DNA"/>
</dbReference>
<evidence type="ECO:0008006" key="4">
    <source>
        <dbReference type="Google" id="ProtNLM"/>
    </source>
</evidence>
<protein>
    <recommendedName>
        <fullName evidence="4">Streptomyces killer toxin-like beta/gamma crystallin domain-containing protein</fullName>
    </recommendedName>
</protein>
<dbReference type="AlphaFoldDB" id="A0A4R4ZJI9"/>
<feature type="signal peptide" evidence="1">
    <location>
        <begin position="1"/>
        <end position="28"/>
    </location>
</feature>
<evidence type="ECO:0000313" key="2">
    <source>
        <dbReference type="EMBL" id="TDD58803.1"/>
    </source>
</evidence>
<proteinExistence type="predicted"/>
<evidence type="ECO:0000256" key="1">
    <source>
        <dbReference type="SAM" id="SignalP"/>
    </source>
</evidence>
<keyword evidence="3" id="KW-1185">Reference proteome</keyword>
<dbReference type="InterPro" id="IPR015791">
    <property type="entry name" value="Antimic/Inh_G_crystallin-like"/>
</dbReference>
<dbReference type="OrthoDB" id="4246062at2"/>
<organism evidence="2 3">
    <name type="scientific">Kribbella antibiotica</name>
    <dbReference type="NCBI Taxonomy" id="190195"/>
    <lineage>
        <taxon>Bacteria</taxon>
        <taxon>Bacillati</taxon>
        <taxon>Actinomycetota</taxon>
        <taxon>Actinomycetes</taxon>
        <taxon>Propionibacteriales</taxon>
        <taxon>Kribbellaceae</taxon>
        <taxon>Kribbella</taxon>
    </lineage>
</organism>